<proteinExistence type="inferred from homology"/>
<dbReference type="GO" id="GO:0009055">
    <property type="term" value="F:electron transfer activity"/>
    <property type="evidence" value="ECO:0007669"/>
    <property type="project" value="TreeGrafter"/>
</dbReference>
<dbReference type="PRINTS" id="PR00355">
    <property type="entry name" value="ADRENODOXIN"/>
</dbReference>
<gene>
    <name evidence="8" type="ORF">DL237_08930</name>
</gene>
<evidence type="ECO:0000256" key="2">
    <source>
        <dbReference type="ARBA" id="ARBA00022714"/>
    </source>
</evidence>
<dbReference type="CDD" id="cd00207">
    <property type="entry name" value="fer2"/>
    <property type="match status" value="1"/>
</dbReference>
<evidence type="ECO:0000256" key="1">
    <source>
        <dbReference type="ARBA" id="ARBA00010914"/>
    </source>
</evidence>
<evidence type="ECO:0000256" key="5">
    <source>
        <dbReference type="ARBA" id="ARBA00023014"/>
    </source>
</evidence>
<dbReference type="PROSITE" id="PS51085">
    <property type="entry name" value="2FE2S_FER_2"/>
    <property type="match status" value="1"/>
</dbReference>
<sequence length="107" mass="11466">MPRIIFRNAQGQDTPVEAAMGDSLMLTAVSNGLAEIVGECGGSAMCATCHVYVSPEHADVIPTRKPIETEMLESAAAEVTQNSRLSCQIVVTPEMDGMVVLLPDRQY</sequence>
<keyword evidence="2" id="KW-0001">2Fe-2S</keyword>
<protein>
    <recommendedName>
        <fullName evidence="7">2Fe-2S ferredoxin-type domain-containing protein</fullName>
    </recommendedName>
</protein>
<dbReference type="EMBL" id="QWJJ01000006">
    <property type="protein sequence ID" value="RII39259.1"/>
    <property type="molecule type" value="Genomic_DNA"/>
</dbReference>
<name>A0A399J4A4_9RHOB</name>
<dbReference type="InterPro" id="IPR012675">
    <property type="entry name" value="Beta-grasp_dom_sf"/>
</dbReference>
<dbReference type="PANTHER" id="PTHR23426">
    <property type="entry name" value="FERREDOXIN/ADRENODOXIN"/>
    <property type="match status" value="1"/>
</dbReference>
<dbReference type="AlphaFoldDB" id="A0A399J4A4"/>
<dbReference type="PANTHER" id="PTHR23426:SF65">
    <property type="entry name" value="FERREDOXIN-2, MITOCHONDRIAL"/>
    <property type="match status" value="1"/>
</dbReference>
<dbReference type="Proteomes" id="UP000265848">
    <property type="component" value="Unassembled WGS sequence"/>
</dbReference>
<dbReference type="Gene3D" id="3.10.20.30">
    <property type="match status" value="1"/>
</dbReference>
<comment type="cofactor">
    <cofactor evidence="6">
        <name>[2Fe-2S] cluster</name>
        <dbReference type="ChEBI" id="CHEBI:190135"/>
    </cofactor>
</comment>
<feature type="domain" description="2Fe-2S ferredoxin-type" evidence="7">
    <location>
        <begin position="2"/>
        <end position="106"/>
    </location>
</feature>
<accession>A0A399J4A4</accession>
<reference evidence="8 9" key="1">
    <citation type="submission" date="2018-08" db="EMBL/GenBank/DDBJ databases">
        <title>Pseudooceanicola sediminis CY03 in the family Rhodobacteracea.</title>
        <authorList>
            <person name="Zhang Y.-J."/>
        </authorList>
    </citation>
    <scope>NUCLEOTIDE SEQUENCE [LARGE SCALE GENOMIC DNA]</scope>
    <source>
        <strain evidence="8 9">CY03</strain>
    </source>
</reference>
<dbReference type="InterPro" id="IPR001055">
    <property type="entry name" value="Adrenodoxin-like"/>
</dbReference>
<dbReference type="GO" id="GO:0046872">
    <property type="term" value="F:metal ion binding"/>
    <property type="evidence" value="ECO:0007669"/>
    <property type="project" value="UniProtKB-KW"/>
</dbReference>
<evidence type="ECO:0000259" key="7">
    <source>
        <dbReference type="PROSITE" id="PS51085"/>
    </source>
</evidence>
<dbReference type="GO" id="GO:0140647">
    <property type="term" value="P:P450-containing electron transport chain"/>
    <property type="evidence" value="ECO:0007669"/>
    <property type="project" value="InterPro"/>
</dbReference>
<dbReference type="RefSeq" id="WP_119398698.1">
    <property type="nucleotide sequence ID" value="NZ_QWJJ01000006.1"/>
</dbReference>
<dbReference type="InterPro" id="IPR001041">
    <property type="entry name" value="2Fe-2S_ferredoxin-type"/>
</dbReference>
<dbReference type="InterPro" id="IPR036010">
    <property type="entry name" value="2Fe-2S_ferredoxin-like_sf"/>
</dbReference>
<evidence type="ECO:0000256" key="6">
    <source>
        <dbReference type="ARBA" id="ARBA00034078"/>
    </source>
</evidence>
<dbReference type="PROSITE" id="PS00814">
    <property type="entry name" value="ADX"/>
    <property type="match status" value="1"/>
</dbReference>
<comment type="caution">
    <text evidence="8">The sequence shown here is derived from an EMBL/GenBank/DDBJ whole genome shotgun (WGS) entry which is preliminary data.</text>
</comment>
<keyword evidence="3" id="KW-0479">Metal-binding</keyword>
<evidence type="ECO:0000313" key="8">
    <source>
        <dbReference type="EMBL" id="RII39259.1"/>
    </source>
</evidence>
<keyword evidence="9" id="KW-1185">Reference proteome</keyword>
<dbReference type="InterPro" id="IPR018298">
    <property type="entry name" value="Adrenodoxin_Fe-S_BS"/>
</dbReference>
<comment type="similarity">
    <text evidence="1">Belongs to the adrenodoxin/putidaredoxin family.</text>
</comment>
<evidence type="ECO:0000313" key="9">
    <source>
        <dbReference type="Proteomes" id="UP000265848"/>
    </source>
</evidence>
<dbReference type="GO" id="GO:0051537">
    <property type="term" value="F:2 iron, 2 sulfur cluster binding"/>
    <property type="evidence" value="ECO:0007669"/>
    <property type="project" value="UniProtKB-KW"/>
</dbReference>
<evidence type="ECO:0000256" key="4">
    <source>
        <dbReference type="ARBA" id="ARBA00023004"/>
    </source>
</evidence>
<dbReference type="SUPFAM" id="SSF54292">
    <property type="entry name" value="2Fe-2S ferredoxin-like"/>
    <property type="match status" value="1"/>
</dbReference>
<keyword evidence="5" id="KW-0411">Iron-sulfur</keyword>
<evidence type="ECO:0000256" key="3">
    <source>
        <dbReference type="ARBA" id="ARBA00022723"/>
    </source>
</evidence>
<keyword evidence="4" id="KW-0408">Iron</keyword>
<dbReference type="Pfam" id="PF00111">
    <property type="entry name" value="Fer2"/>
    <property type="match status" value="1"/>
</dbReference>
<organism evidence="8 9">
    <name type="scientific">Pseudooceanicola sediminis</name>
    <dbReference type="NCBI Taxonomy" id="2211117"/>
    <lineage>
        <taxon>Bacteria</taxon>
        <taxon>Pseudomonadati</taxon>
        <taxon>Pseudomonadota</taxon>
        <taxon>Alphaproteobacteria</taxon>
        <taxon>Rhodobacterales</taxon>
        <taxon>Paracoccaceae</taxon>
        <taxon>Pseudooceanicola</taxon>
    </lineage>
</organism>
<dbReference type="OrthoDB" id="9799640at2"/>